<dbReference type="EMBL" id="KV427626">
    <property type="protein sequence ID" value="KZT06179.1"/>
    <property type="molecule type" value="Genomic_DNA"/>
</dbReference>
<dbReference type="InParanoid" id="A0A165E3H9"/>
<evidence type="ECO:0000313" key="2">
    <source>
        <dbReference type="Proteomes" id="UP000076871"/>
    </source>
</evidence>
<gene>
    <name evidence="1" type="ORF">LAESUDRAFT_654097</name>
</gene>
<dbReference type="GeneID" id="63821498"/>
<feature type="non-terminal residue" evidence="1">
    <location>
        <position position="1"/>
    </location>
</feature>
<keyword evidence="2" id="KW-1185">Reference proteome</keyword>
<evidence type="ECO:0000313" key="1">
    <source>
        <dbReference type="EMBL" id="KZT06179.1"/>
    </source>
</evidence>
<dbReference type="OrthoDB" id="3158924at2759"/>
<dbReference type="AlphaFoldDB" id="A0A165E3H9"/>
<protein>
    <submittedName>
        <fullName evidence="1">Uncharacterized protein</fullName>
    </submittedName>
</protein>
<name>A0A165E3H9_9APHY</name>
<sequence length="120" mass="14238">SSTYTLKLPEALHQHCIKLTFHISWLCLHEPNDDLLFSCRDVAVFYNFSQPDEEEVLVKDIIAHCWRHNAIQFLLQFEDGDVIWQTYNVCKDLEVLDHYLDLQGVMDWHKWLKRAAATHL</sequence>
<dbReference type="STRING" id="1314785.A0A165E3H9"/>
<accession>A0A165E3H9</accession>
<organism evidence="1 2">
    <name type="scientific">Laetiporus sulphureus 93-53</name>
    <dbReference type="NCBI Taxonomy" id="1314785"/>
    <lineage>
        <taxon>Eukaryota</taxon>
        <taxon>Fungi</taxon>
        <taxon>Dikarya</taxon>
        <taxon>Basidiomycota</taxon>
        <taxon>Agaricomycotina</taxon>
        <taxon>Agaricomycetes</taxon>
        <taxon>Polyporales</taxon>
        <taxon>Laetiporus</taxon>
    </lineage>
</organism>
<reference evidence="1 2" key="1">
    <citation type="journal article" date="2016" name="Mol. Biol. Evol.">
        <title>Comparative Genomics of Early-Diverging Mushroom-Forming Fungi Provides Insights into the Origins of Lignocellulose Decay Capabilities.</title>
        <authorList>
            <person name="Nagy L.G."/>
            <person name="Riley R."/>
            <person name="Tritt A."/>
            <person name="Adam C."/>
            <person name="Daum C."/>
            <person name="Floudas D."/>
            <person name="Sun H."/>
            <person name="Yadav J.S."/>
            <person name="Pangilinan J."/>
            <person name="Larsson K.H."/>
            <person name="Matsuura K."/>
            <person name="Barry K."/>
            <person name="Labutti K."/>
            <person name="Kuo R."/>
            <person name="Ohm R.A."/>
            <person name="Bhattacharya S.S."/>
            <person name="Shirouzu T."/>
            <person name="Yoshinaga Y."/>
            <person name="Martin F.M."/>
            <person name="Grigoriev I.V."/>
            <person name="Hibbett D.S."/>
        </authorList>
    </citation>
    <scope>NUCLEOTIDE SEQUENCE [LARGE SCALE GENOMIC DNA]</scope>
    <source>
        <strain evidence="1 2">93-53</strain>
    </source>
</reference>
<proteinExistence type="predicted"/>
<dbReference type="Proteomes" id="UP000076871">
    <property type="component" value="Unassembled WGS sequence"/>
</dbReference>
<dbReference type="RefSeq" id="XP_040763919.1">
    <property type="nucleotide sequence ID" value="XM_040904468.1"/>
</dbReference>